<accession>A0A9X3D3R0</accession>
<dbReference type="RefSeq" id="WP_266061587.1">
    <property type="nucleotide sequence ID" value="NZ_JAPKFM010000009.1"/>
</dbReference>
<dbReference type="EMBL" id="JAPKFM010000009">
    <property type="protein sequence ID" value="MCX2964509.1"/>
    <property type="molecule type" value="Genomic_DNA"/>
</dbReference>
<evidence type="ECO:0000313" key="3">
    <source>
        <dbReference type="Proteomes" id="UP001143347"/>
    </source>
</evidence>
<reference evidence="2" key="1">
    <citation type="submission" date="2022-10" db="EMBL/GenBank/DDBJ databases">
        <title>WGS of marine actinomycetes from Thailand.</title>
        <authorList>
            <person name="Thawai C."/>
        </authorList>
    </citation>
    <scope>NUCLEOTIDE SEQUENCE</scope>
    <source>
        <strain evidence="2">SW21</strain>
    </source>
</reference>
<evidence type="ECO:0000313" key="2">
    <source>
        <dbReference type="EMBL" id="MCX2964509.1"/>
    </source>
</evidence>
<keyword evidence="1" id="KW-1133">Transmembrane helix</keyword>
<feature type="transmembrane region" description="Helical" evidence="1">
    <location>
        <begin position="83"/>
        <end position="102"/>
    </location>
</feature>
<dbReference type="Proteomes" id="UP001143347">
    <property type="component" value="Unassembled WGS sequence"/>
</dbReference>
<feature type="transmembrane region" description="Helical" evidence="1">
    <location>
        <begin position="114"/>
        <end position="135"/>
    </location>
</feature>
<comment type="caution">
    <text evidence="2">The sequence shown here is derived from an EMBL/GenBank/DDBJ whole genome shotgun (WGS) entry which is preliminary data.</text>
</comment>
<keyword evidence="1" id="KW-0812">Transmembrane</keyword>
<keyword evidence="3" id="KW-1185">Reference proteome</keyword>
<evidence type="ECO:0000256" key="1">
    <source>
        <dbReference type="SAM" id="Phobius"/>
    </source>
</evidence>
<feature type="transmembrane region" description="Helical" evidence="1">
    <location>
        <begin position="48"/>
        <end position="71"/>
    </location>
</feature>
<protein>
    <recommendedName>
        <fullName evidence="4">YrhK domain-containing protein</fullName>
    </recommendedName>
</protein>
<dbReference type="AlphaFoldDB" id="A0A9X3D3R0"/>
<proteinExistence type="predicted"/>
<feature type="transmembrane region" description="Helical" evidence="1">
    <location>
        <begin position="147"/>
        <end position="167"/>
    </location>
</feature>
<feature type="transmembrane region" description="Helical" evidence="1">
    <location>
        <begin position="12"/>
        <end position="36"/>
    </location>
</feature>
<keyword evidence="1" id="KW-0472">Membrane</keyword>
<sequence length="173" mass="18430">MHPRHRCRPRATRFFTGAAFIQLVTSGPVTVAVGYAPGTMVRAQWLAAATQFVGTLLFNVSTGAALAAHSIAEQKHLVWTPNAEGSVAFLISGFFVLIAYSHTDRAWAPRKRDWWSGQINMLGCIAFGVSAVGAYITTNGVTVDAVLANLGTFIGAICFFVASAIVLPEADDT</sequence>
<gene>
    <name evidence="2" type="ORF">OSB52_10435</name>
</gene>
<organism evidence="2 3">
    <name type="scientific">Gordonia aquimaris</name>
    <dbReference type="NCBI Taxonomy" id="2984863"/>
    <lineage>
        <taxon>Bacteria</taxon>
        <taxon>Bacillati</taxon>
        <taxon>Actinomycetota</taxon>
        <taxon>Actinomycetes</taxon>
        <taxon>Mycobacteriales</taxon>
        <taxon>Gordoniaceae</taxon>
        <taxon>Gordonia</taxon>
    </lineage>
</organism>
<evidence type="ECO:0008006" key="4">
    <source>
        <dbReference type="Google" id="ProtNLM"/>
    </source>
</evidence>
<name>A0A9X3D3R0_9ACTN</name>